<keyword evidence="1" id="KW-0808">Transferase</keyword>
<proteinExistence type="predicted"/>
<evidence type="ECO:0000256" key="1">
    <source>
        <dbReference type="ARBA" id="ARBA00022679"/>
    </source>
</evidence>
<evidence type="ECO:0000313" key="8">
    <source>
        <dbReference type="EMBL" id="MBL7630877.1"/>
    </source>
</evidence>
<organism evidence="8 9">
    <name type="scientific">Frankia nepalensis</name>
    <dbReference type="NCBI Taxonomy" id="1836974"/>
    <lineage>
        <taxon>Bacteria</taxon>
        <taxon>Bacillati</taxon>
        <taxon>Actinomycetota</taxon>
        <taxon>Actinomycetes</taxon>
        <taxon>Frankiales</taxon>
        <taxon>Frankiaceae</taxon>
        <taxon>Frankia</taxon>
    </lineage>
</organism>
<dbReference type="Proteomes" id="UP000604475">
    <property type="component" value="Unassembled WGS sequence"/>
</dbReference>
<dbReference type="GO" id="GO:0004674">
    <property type="term" value="F:protein serine/threonine kinase activity"/>
    <property type="evidence" value="ECO:0007669"/>
    <property type="project" value="UniProtKB-KW"/>
</dbReference>
<name>A0A937RIN6_9ACTN</name>
<dbReference type="InterPro" id="IPR017441">
    <property type="entry name" value="Protein_kinase_ATP_BS"/>
</dbReference>
<reference evidence="8" key="1">
    <citation type="submission" date="2020-12" db="EMBL/GenBank/DDBJ databases">
        <title>Genomic characterization of non-nitrogen-fixing Frankia strains.</title>
        <authorList>
            <person name="Carlos-Shanley C."/>
            <person name="Guerra T."/>
            <person name="Hahn D."/>
        </authorList>
    </citation>
    <scope>NUCLEOTIDE SEQUENCE</scope>
    <source>
        <strain evidence="8">CN6</strain>
    </source>
</reference>
<dbReference type="SMART" id="SM00220">
    <property type="entry name" value="S_TKc"/>
    <property type="match status" value="1"/>
</dbReference>
<keyword evidence="3 8" id="KW-0418">Kinase</keyword>
<keyword evidence="9" id="KW-1185">Reference proteome</keyword>
<dbReference type="PROSITE" id="PS50011">
    <property type="entry name" value="PROTEIN_KINASE_DOM"/>
    <property type="match status" value="1"/>
</dbReference>
<dbReference type="AlphaFoldDB" id="A0A937RIN6"/>
<evidence type="ECO:0000256" key="6">
    <source>
        <dbReference type="SAM" id="MobiDB-lite"/>
    </source>
</evidence>
<dbReference type="EMBL" id="JAEACQ010000255">
    <property type="protein sequence ID" value="MBL7630877.1"/>
    <property type="molecule type" value="Genomic_DNA"/>
</dbReference>
<evidence type="ECO:0000313" key="9">
    <source>
        <dbReference type="Proteomes" id="UP000604475"/>
    </source>
</evidence>
<keyword evidence="4 5" id="KW-0067">ATP-binding</keyword>
<feature type="binding site" evidence="5">
    <location>
        <position position="71"/>
    </location>
    <ligand>
        <name>ATP</name>
        <dbReference type="ChEBI" id="CHEBI:30616"/>
    </ligand>
</feature>
<evidence type="ECO:0000256" key="4">
    <source>
        <dbReference type="ARBA" id="ARBA00022840"/>
    </source>
</evidence>
<dbReference type="Gene3D" id="3.30.200.20">
    <property type="entry name" value="Phosphorylase Kinase, domain 1"/>
    <property type="match status" value="1"/>
</dbReference>
<accession>A0A937RIN6</accession>
<dbReference type="SUPFAM" id="SSF56112">
    <property type="entry name" value="Protein kinase-like (PK-like)"/>
    <property type="match status" value="1"/>
</dbReference>
<keyword evidence="2 5" id="KW-0547">Nucleotide-binding</keyword>
<comment type="caution">
    <text evidence="8">The sequence shown here is derived from an EMBL/GenBank/DDBJ whole genome shotgun (WGS) entry which is preliminary data.</text>
</comment>
<dbReference type="Pfam" id="PF00069">
    <property type="entry name" value="Pkinase"/>
    <property type="match status" value="1"/>
</dbReference>
<gene>
    <name evidence="8" type="ORF">I7412_27690</name>
</gene>
<evidence type="ECO:0000256" key="2">
    <source>
        <dbReference type="ARBA" id="ARBA00022741"/>
    </source>
</evidence>
<protein>
    <submittedName>
        <fullName evidence="8">Serine/threonine protein kinase</fullName>
    </submittedName>
</protein>
<sequence length="240" mass="24945">MTAAPDSGGAITPGTTTPGTTTPGTPRRALPLAPADPSRIGPYRLTGLLGSGGMGSVYLGSSPTGRQVAVKVVRADFAADPEFRRLFEREAQVARRVARFCTAEVIDSGDDGGRPFLVTEFVDGPTLRDEVVERGPLDPARLERLAVAVATALTAIHQAGAVHRDLKPANVPLSADGARVIDFGIAIALDSTAHQTRHVRGTPAYMAPEQARGGKIGSAADVFAWGRTGFGAHLAFPAVC</sequence>
<feature type="region of interest" description="Disordered" evidence="6">
    <location>
        <begin position="1"/>
        <end position="36"/>
    </location>
</feature>
<feature type="domain" description="Protein kinase" evidence="7">
    <location>
        <begin position="43"/>
        <end position="240"/>
    </location>
</feature>
<dbReference type="Gene3D" id="1.10.510.10">
    <property type="entry name" value="Transferase(Phosphotransferase) domain 1"/>
    <property type="match status" value="1"/>
</dbReference>
<dbReference type="GO" id="GO:0005524">
    <property type="term" value="F:ATP binding"/>
    <property type="evidence" value="ECO:0007669"/>
    <property type="project" value="UniProtKB-UniRule"/>
</dbReference>
<dbReference type="PANTHER" id="PTHR43289:SF34">
    <property type="entry name" value="SERINE_THREONINE-PROTEIN KINASE YBDM-RELATED"/>
    <property type="match status" value="1"/>
</dbReference>
<dbReference type="PANTHER" id="PTHR43289">
    <property type="entry name" value="MITOGEN-ACTIVATED PROTEIN KINASE KINASE KINASE 20-RELATED"/>
    <property type="match status" value="1"/>
</dbReference>
<keyword evidence="8" id="KW-0723">Serine/threonine-protein kinase</keyword>
<feature type="compositionally biased region" description="Low complexity" evidence="6">
    <location>
        <begin position="12"/>
        <end position="35"/>
    </location>
</feature>
<dbReference type="PROSITE" id="PS00107">
    <property type="entry name" value="PROTEIN_KINASE_ATP"/>
    <property type="match status" value="1"/>
</dbReference>
<dbReference type="InterPro" id="IPR000719">
    <property type="entry name" value="Prot_kinase_dom"/>
</dbReference>
<dbReference type="CDD" id="cd14014">
    <property type="entry name" value="STKc_PknB_like"/>
    <property type="match status" value="1"/>
</dbReference>
<evidence type="ECO:0000256" key="3">
    <source>
        <dbReference type="ARBA" id="ARBA00022777"/>
    </source>
</evidence>
<evidence type="ECO:0000259" key="7">
    <source>
        <dbReference type="PROSITE" id="PS50011"/>
    </source>
</evidence>
<evidence type="ECO:0000256" key="5">
    <source>
        <dbReference type="PROSITE-ProRule" id="PRU10141"/>
    </source>
</evidence>
<dbReference type="InterPro" id="IPR011009">
    <property type="entry name" value="Kinase-like_dom_sf"/>
</dbReference>